<name>A0AAV9P6L8_9PEZI</name>
<gene>
    <name evidence="3" type="ORF">LTR77_007684</name>
</gene>
<dbReference type="Gene3D" id="2.60.110.10">
    <property type="entry name" value="Thaumatin"/>
    <property type="match status" value="1"/>
</dbReference>
<protein>
    <recommendedName>
        <fullName evidence="2">GH64 domain-containing protein</fullName>
    </recommendedName>
</protein>
<dbReference type="InterPro" id="IPR037398">
    <property type="entry name" value="Glyco_hydro_64_fam"/>
</dbReference>
<dbReference type="InterPro" id="IPR042517">
    <property type="entry name" value="Glyco_hydro_64_N_2"/>
</dbReference>
<dbReference type="InterPro" id="IPR037176">
    <property type="entry name" value="Osmotin/thaumatin-like_sf"/>
</dbReference>
<dbReference type="Gene3D" id="3.30.920.50">
    <property type="entry name" value="Beta-1,3-glucanase, C-terminal domain"/>
    <property type="match status" value="1"/>
</dbReference>
<evidence type="ECO:0000259" key="2">
    <source>
        <dbReference type="PROSITE" id="PS52006"/>
    </source>
</evidence>
<feature type="compositionally biased region" description="Polar residues" evidence="1">
    <location>
        <begin position="103"/>
        <end position="113"/>
    </location>
</feature>
<dbReference type="CDD" id="cd09220">
    <property type="entry name" value="GH64-GluB-like"/>
    <property type="match status" value="1"/>
</dbReference>
<dbReference type="PROSITE" id="PS52006">
    <property type="entry name" value="GH64"/>
    <property type="match status" value="1"/>
</dbReference>
<dbReference type="PANTHER" id="PTHR38165:SF1">
    <property type="entry name" value="GLUCANASE B"/>
    <property type="match status" value="1"/>
</dbReference>
<dbReference type="GeneID" id="89929020"/>
<organism evidence="3 4">
    <name type="scientific">Saxophila tyrrhenica</name>
    <dbReference type="NCBI Taxonomy" id="1690608"/>
    <lineage>
        <taxon>Eukaryota</taxon>
        <taxon>Fungi</taxon>
        <taxon>Dikarya</taxon>
        <taxon>Ascomycota</taxon>
        <taxon>Pezizomycotina</taxon>
        <taxon>Dothideomycetes</taxon>
        <taxon>Dothideomycetidae</taxon>
        <taxon>Mycosphaerellales</taxon>
        <taxon>Extremaceae</taxon>
        <taxon>Saxophila</taxon>
    </lineage>
</organism>
<comment type="caution">
    <text evidence="3">The sequence shown here is derived from an EMBL/GenBank/DDBJ whole genome shotgun (WGS) entry which is preliminary data.</text>
</comment>
<evidence type="ECO:0000313" key="3">
    <source>
        <dbReference type="EMBL" id="KAK5166955.1"/>
    </source>
</evidence>
<feature type="compositionally biased region" description="Basic residues" evidence="1">
    <location>
        <begin position="64"/>
        <end position="89"/>
    </location>
</feature>
<proteinExistence type="predicted"/>
<dbReference type="EMBL" id="JAVRRT010000012">
    <property type="protein sequence ID" value="KAK5166955.1"/>
    <property type="molecule type" value="Genomic_DNA"/>
</dbReference>
<accession>A0AAV9P6L8</accession>
<keyword evidence="4" id="KW-1185">Reference proteome</keyword>
<dbReference type="RefSeq" id="XP_064656763.1">
    <property type="nucleotide sequence ID" value="XM_064804921.1"/>
</dbReference>
<dbReference type="Proteomes" id="UP001337655">
    <property type="component" value="Unassembled WGS sequence"/>
</dbReference>
<dbReference type="InterPro" id="IPR032477">
    <property type="entry name" value="Glyco_hydro_64"/>
</dbReference>
<feature type="domain" description="GH64" evidence="2">
    <location>
        <begin position="117"/>
        <end position="472"/>
    </location>
</feature>
<dbReference type="Pfam" id="PF16483">
    <property type="entry name" value="Glyco_hydro_64"/>
    <property type="match status" value="1"/>
</dbReference>
<evidence type="ECO:0000256" key="1">
    <source>
        <dbReference type="SAM" id="MobiDB-lite"/>
    </source>
</evidence>
<reference evidence="3 4" key="1">
    <citation type="submission" date="2023-08" db="EMBL/GenBank/DDBJ databases">
        <title>Black Yeasts Isolated from many extreme environments.</title>
        <authorList>
            <person name="Coleine C."/>
            <person name="Stajich J.E."/>
            <person name="Selbmann L."/>
        </authorList>
    </citation>
    <scope>NUCLEOTIDE SEQUENCE [LARGE SCALE GENOMIC DNA]</scope>
    <source>
        <strain evidence="3 4">CCFEE 5935</strain>
    </source>
</reference>
<feature type="region of interest" description="Disordered" evidence="1">
    <location>
        <begin position="1"/>
        <end position="113"/>
    </location>
</feature>
<dbReference type="PANTHER" id="PTHR38165">
    <property type="match status" value="1"/>
</dbReference>
<evidence type="ECO:0000313" key="4">
    <source>
        <dbReference type="Proteomes" id="UP001337655"/>
    </source>
</evidence>
<sequence length="492" mass="53422">MSGLLERARSVFKRRPKNEEDDDESQFDDQRDDRFDDDERFDRDDRGPISPVVGPNGVETTRPQQHHGQPHHAQPQHHPNKPGQHHGHPHQPANHHPPRPQTGDGQQPLPQVPATRSGQLEIALHNNTNSSTVYASITGQAIDRNNALFLLSSDAETPYYPSSPSATGTKLAQDISIQLGRPGNTVYATIPRLAGGRIWFSIDRPLVFALNPGPGLVEPSIFNNADPNHSTNFGFAEFTFNSFQIFANISYVDFVGLPVALSLEDTNGSTQHVSGIGANGLETIAQGLRAQTAKDGRRWSSLIVPRNNGQTLRVLSPNSAILLNPSFFQTYWTDYVNAVYDRYASQRLTIDTQASYGRVSGQVVNGNLNFGAGGTFPRPTAADIFSCSSGPFATGSNAEANAIIPRLAAAFNRSTLLVSSEQPDGVGPKRYYREATTNHYARIVHAANLDGHGYAFPYDDVTPTGGVPQEGAVFSYSPALMTVSVGGRHAHA</sequence>
<dbReference type="AlphaFoldDB" id="A0AAV9P6L8"/>